<comment type="caution">
    <text evidence="2">The sequence shown here is derived from an EMBL/GenBank/DDBJ whole genome shotgun (WGS) entry which is preliminary data.</text>
</comment>
<feature type="compositionally biased region" description="Basic and acidic residues" evidence="1">
    <location>
        <begin position="1"/>
        <end position="10"/>
    </location>
</feature>
<name>F9W5A5_TRYCI</name>
<reference evidence="3" key="1">
    <citation type="submission" date="2011-07" db="EMBL/GenBank/DDBJ databases">
        <title>Divergent evolution of antigenic variation in African trypanosomes.</title>
        <authorList>
            <person name="Jackson A.P."/>
            <person name="Berry A."/>
            <person name="Allison H.C."/>
            <person name="Burton P."/>
            <person name="Anderson J."/>
            <person name="Aslett M."/>
            <person name="Brown R."/>
            <person name="Corton N."/>
            <person name="Harris D."/>
            <person name="Hauser H."/>
            <person name="Gamble J."/>
            <person name="Gilderthorp R."/>
            <person name="McQuillan J."/>
            <person name="Quail M.A."/>
            <person name="Sanders M."/>
            <person name="Van Tonder A."/>
            <person name="Ginger M.L."/>
            <person name="Donelson J.E."/>
            <person name="Field M.C."/>
            <person name="Barry J.D."/>
            <person name="Berriman M."/>
            <person name="Hertz-Fowler C."/>
        </authorList>
    </citation>
    <scope>NUCLEOTIDE SEQUENCE [LARGE SCALE GENOMIC DNA]</scope>
    <source>
        <strain evidence="3">IL3000</strain>
    </source>
</reference>
<feature type="compositionally biased region" description="Basic residues" evidence="1">
    <location>
        <begin position="426"/>
        <end position="443"/>
    </location>
</feature>
<dbReference type="AlphaFoldDB" id="F9W5A5"/>
<keyword evidence="3" id="KW-1185">Reference proteome</keyword>
<feature type="region of interest" description="Disordered" evidence="1">
    <location>
        <begin position="397"/>
        <end position="465"/>
    </location>
</feature>
<evidence type="ECO:0000313" key="2">
    <source>
        <dbReference type="EMBL" id="CCD12354.1"/>
    </source>
</evidence>
<feature type="compositionally biased region" description="Low complexity" evidence="1">
    <location>
        <begin position="12"/>
        <end position="22"/>
    </location>
</feature>
<proteinExistence type="predicted"/>
<reference evidence="2 3" key="2">
    <citation type="journal article" date="2012" name="Proc. Natl. Acad. Sci. U.S.A.">
        <title>Antigenic diversity is generated by distinct evolutionary mechanisms in African trypanosome species.</title>
        <authorList>
            <person name="Jackson A.P."/>
            <person name="Berry A."/>
            <person name="Aslett M."/>
            <person name="Allison H.C."/>
            <person name="Burton P."/>
            <person name="Vavrova-Anderson J."/>
            <person name="Brown R."/>
            <person name="Browne H."/>
            <person name="Corton N."/>
            <person name="Hauser H."/>
            <person name="Gamble J."/>
            <person name="Gilderthorp R."/>
            <person name="Marcello L."/>
            <person name="McQuillan J."/>
            <person name="Otto T.D."/>
            <person name="Quail M.A."/>
            <person name="Sanders M.J."/>
            <person name="van Tonder A."/>
            <person name="Ginger M.L."/>
            <person name="Field M.C."/>
            <person name="Barry J.D."/>
            <person name="Hertz-Fowler C."/>
            <person name="Berriman M."/>
        </authorList>
    </citation>
    <scope>NUCLEOTIDE SEQUENCE [LARGE SCALE GENOMIC DNA]</scope>
    <source>
        <strain evidence="2 3">IL3000</strain>
    </source>
</reference>
<sequence>MSARKREQHQDPQGQIVPVQQINPVVHEPQTQGDIQLEQHLFSAPEIPEQQPVPIKELPYGKWKKPGYNYMHDGLAPTLPYHSEDHKLRLSQAKQLDAVNNSSRFTQLCIEYPDATETNRSSRDGFPPRFLRLTRNAEEQRPLQINPVPIGTVVQQPNGMPQIITDPSKSKRLGIKVLEGEIANRRMMNLHNARTQLRTFQSVQTDIEFTDEMQVALRTFNGTLYILERYGPAITMEGILKAHGADWSKHLEWLGNKTPTETIGHIAQGRIDQYRSAYQAACFWADHHERTIYGLAGPLGETIEPFTFEDYDNMFSVFVTYVLTVIGKIHAGRVIDPKEIRARYAEGIKDELQQTIDDHINSFVKHKYSRKSNNSRPMIPWGTRVASKNYYIGSGRRHRTYSTESRKGKNIGQQYRKYQKQDSYKSLRRTQRAKTRSQRRRTGTPKPKNAKERVRFAETPPRNAR</sequence>
<dbReference type="VEuPathDB" id="TriTrypDB:TcIL3000_0_32390"/>
<dbReference type="EMBL" id="CAEQ01000686">
    <property type="protein sequence ID" value="CCD12354.1"/>
    <property type="molecule type" value="Genomic_DNA"/>
</dbReference>
<organism evidence="2 3">
    <name type="scientific">Trypanosoma congolense (strain IL3000)</name>
    <dbReference type="NCBI Taxonomy" id="1068625"/>
    <lineage>
        <taxon>Eukaryota</taxon>
        <taxon>Discoba</taxon>
        <taxon>Euglenozoa</taxon>
        <taxon>Kinetoplastea</taxon>
        <taxon>Metakinetoplastina</taxon>
        <taxon>Trypanosomatida</taxon>
        <taxon>Trypanosomatidae</taxon>
        <taxon>Trypanosoma</taxon>
        <taxon>Nannomonas</taxon>
    </lineage>
</organism>
<evidence type="ECO:0000313" key="3">
    <source>
        <dbReference type="Proteomes" id="UP000000702"/>
    </source>
</evidence>
<feature type="region of interest" description="Disordered" evidence="1">
    <location>
        <begin position="1"/>
        <end position="22"/>
    </location>
</feature>
<evidence type="ECO:0000256" key="1">
    <source>
        <dbReference type="SAM" id="MobiDB-lite"/>
    </source>
</evidence>
<dbReference type="Proteomes" id="UP000000702">
    <property type="component" value="Unassembled WGS sequence"/>
</dbReference>
<accession>F9W5A5</accession>
<protein>
    <submittedName>
        <fullName evidence="2">WGS project CAEQ00000000 data, annotated contig 1300</fullName>
    </submittedName>
</protein>
<gene>
    <name evidence="2" type="ORF">TCIL3000_0_32390</name>
</gene>